<dbReference type="EMBL" id="JBIXLB010000004">
    <property type="protein sequence ID" value="MFJ5513562.1"/>
    <property type="molecule type" value="Genomic_DNA"/>
</dbReference>
<feature type="binding site" evidence="14">
    <location>
        <begin position="60"/>
        <end position="67"/>
    </location>
    <ligand>
        <name>ATP</name>
        <dbReference type="ChEBI" id="CHEBI:30616"/>
    </ligand>
</feature>
<dbReference type="InterPro" id="IPR002891">
    <property type="entry name" value="APS"/>
</dbReference>
<dbReference type="NCBIfam" id="TIGR00455">
    <property type="entry name" value="apsK"/>
    <property type="match status" value="1"/>
</dbReference>
<evidence type="ECO:0000256" key="13">
    <source>
        <dbReference type="ARBA" id="ARBA00031464"/>
    </source>
</evidence>
<evidence type="ECO:0000313" key="17">
    <source>
        <dbReference type="EMBL" id="MFJ5513562.1"/>
    </source>
</evidence>
<evidence type="ECO:0000256" key="10">
    <source>
        <dbReference type="ARBA" id="ARBA00022840"/>
    </source>
</evidence>
<dbReference type="PANTHER" id="PTHR11055">
    <property type="entry name" value="BIFUNCTIONAL 3'-PHOSPHOADENOSINE 5'-PHOSPHOSULFATE SYNTHASE"/>
    <property type="match status" value="1"/>
</dbReference>
<evidence type="ECO:0000256" key="2">
    <source>
        <dbReference type="ARBA" id="ARBA00002632"/>
    </source>
</evidence>
<organism evidence="17 18">
    <name type="scientific">Pectobacterium jejuense</name>
    <dbReference type="NCBI Taxonomy" id="2974022"/>
    <lineage>
        <taxon>Bacteria</taxon>
        <taxon>Pseudomonadati</taxon>
        <taxon>Pseudomonadota</taxon>
        <taxon>Gammaproteobacteria</taxon>
        <taxon>Enterobacterales</taxon>
        <taxon>Pectobacteriaceae</taxon>
        <taxon>Pectobacterium</taxon>
    </lineage>
</organism>
<accession>A0ABW8GW49</accession>
<dbReference type="GO" id="GO:0004020">
    <property type="term" value="F:adenylylsulfate kinase activity"/>
    <property type="evidence" value="ECO:0007669"/>
    <property type="project" value="UniProtKB-EC"/>
</dbReference>
<dbReference type="Pfam" id="PF01583">
    <property type="entry name" value="APS_kinase"/>
    <property type="match status" value="1"/>
</dbReference>
<dbReference type="NCBIfam" id="NF003013">
    <property type="entry name" value="PRK03846.1"/>
    <property type="match status" value="1"/>
</dbReference>
<feature type="active site" description="Phosphoserine intermediate" evidence="14">
    <location>
        <position position="134"/>
    </location>
</feature>
<comment type="caution">
    <text evidence="17">The sequence shown here is derived from an EMBL/GenBank/DDBJ whole genome shotgun (WGS) entry which is preliminary data.</text>
</comment>
<evidence type="ECO:0000256" key="15">
    <source>
        <dbReference type="RuleBase" id="RU004347"/>
    </source>
</evidence>
<name>A0ABW8GW49_9GAMM</name>
<evidence type="ECO:0000256" key="11">
    <source>
        <dbReference type="ARBA" id="ARBA00029724"/>
    </source>
</evidence>
<sequence length="226" mass="25053">MRWYVATSHIGVRAICWEASNVSLRDEPTDENVVWHAHDVTRESREKLHGHQGVVIWFTGLSGSGKSTLAGALEQALHARGVSTYLLDGDNVRHGLCRDLGFTDDDRRENIRRVGEVAKLMVDAGLVVLTAFISPHRAERKMVQDLLGEGQFIEVFVDTPLATCEARDPKGLYKKARAGELRNFTGIDSAYEAPEAPDSHLDGEQLVTNLTDQLLDLLGKRAIIKL</sequence>
<comment type="function">
    <text evidence="2 14 15">Catalyzes the synthesis of activated sulfate.</text>
</comment>
<keyword evidence="7 14" id="KW-0808">Transferase</keyword>
<dbReference type="RefSeq" id="WP_400354633.1">
    <property type="nucleotide sequence ID" value="NZ_JBIXKZ010000002.1"/>
</dbReference>
<keyword evidence="9 14" id="KW-0418">Kinase</keyword>
<dbReference type="PANTHER" id="PTHR11055:SF63">
    <property type="entry name" value="ADENYLYL-SULFATE KINASE 1, CHLOROPLASTIC"/>
    <property type="match status" value="1"/>
</dbReference>
<dbReference type="CDD" id="cd02027">
    <property type="entry name" value="APSK"/>
    <property type="match status" value="1"/>
</dbReference>
<evidence type="ECO:0000256" key="14">
    <source>
        <dbReference type="HAMAP-Rule" id="MF_00065"/>
    </source>
</evidence>
<dbReference type="Proteomes" id="UP001617702">
    <property type="component" value="Unassembled WGS sequence"/>
</dbReference>
<evidence type="ECO:0000313" key="18">
    <source>
        <dbReference type="Proteomes" id="UP001617702"/>
    </source>
</evidence>
<proteinExistence type="inferred from homology"/>
<comment type="pathway">
    <text evidence="3 14 15">Sulfur metabolism; hydrogen sulfide biosynthesis; sulfite from sulfate: step 2/3.</text>
</comment>
<evidence type="ECO:0000256" key="3">
    <source>
        <dbReference type="ARBA" id="ARBA00004806"/>
    </source>
</evidence>
<dbReference type="InterPro" id="IPR027417">
    <property type="entry name" value="P-loop_NTPase"/>
</dbReference>
<dbReference type="Gene3D" id="3.40.50.300">
    <property type="entry name" value="P-loop containing nucleotide triphosphate hydrolases"/>
    <property type="match status" value="1"/>
</dbReference>
<keyword evidence="18" id="KW-1185">Reference proteome</keyword>
<dbReference type="SUPFAM" id="SSF52540">
    <property type="entry name" value="P-loop containing nucleoside triphosphate hydrolases"/>
    <property type="match status" value="1"/>
</dbReference>
<comment type="similarity">
    <text evidence="4 14 15">Belongs to the APS kinase family.</text>
</comment>
<evidence type="ECO:0000256" key="1">
    <source>
        <dbReference type="ARBA" id="ARBA00001823"/>
    </source>
</evidence>
<evidence type="ECO:0000259" key="16">
    <source>
        <dbReference type="Pfam" id="PF01583"/>
    </source>
</evidence>
<evidence type="ECO:0000256" key="9">
    <source>
        <dbReference type="ARBA" id="ARBA00022777"/>
    </source>
</evidence>
<feature type="domain" description="APS kinase" evidence="16">
    <location>
        <begin position="52"/>
        <end position="201"/>
    </location>
</feature>
<evidence type="ECO:0000256" key="8">
    <source>
        <dbReference type="ARBA" id="ARBA00022741"/>
    </source>
</evidence>
<evidence type="ECO:0000256" key="4">
    <source>
        <dbReference type="ARBA" id="ARBA00007008"/>
    </source>
</evidence>
<comment type="catalytic activity">
    <reaction evidence="1 14 15">
        <text>adenosine 5'-phosphosulfate + ATP = 3'-phosphoadenylyl sulfate + ADP + H(+)</text>
        <dbReference type="Rhea" id="RHEA:24152"/>
        <dbReference type="ChEBI" id="CHEBI:15378"/>
        <dbReference type="ChEBI" id="CHEBI:30616"/>
        <dbReference type="ChEBI" id="CHEBI:58243"/>
        <dbReference type="ChEBI" id="CHEBI:58339"/>
        <dbReference type="ChEBI" id="CHEBI:456216"/>
        <dbReference type="EC" id="2.7.1.25"/>
    </reaction>
</comment>
<protein>
    <recommendedName>
        <fullName evidence="6 14">Adenylyl-sulfate kinase</fullName>
        <ecNumber evidence="5 14">2.7.1.25</ecNumber>
    </recommendedName>
    <alternativeName>
        <fullName evidence="12 14">APS kinase</fullName>
    </alternativeName>
    <alternativeName>
        <fullName evidence="13 14">ATP adenosine-5'-phosphosulfate 3'-phosphotransferase</fullName>
    </alternativeName>
    <alternativeName>
        <fullName evidence="11 14">Adenosine-5'-phosphosulfate kinase</fullName>
    </alternativeName>
</protein>
<keyword evidence="8 14" id="KW-0547">Nucleotide-binding</keyword>
<dbReference type="HAMAP" id="MF_00065">
    <property type="entry name" value="Adenylyl_sulf_kinase"/>
    <property type="match status" value="1"/>
</dbReference>
<evidence type="ECO:0000256" key="7">
    <source>
        <dbReference type="ARBA" id="ARBA00022679"/>
    </source>
</evidence>
<evidence type="ECO:0000256" key="12">
    <source>
        <dbReference type="ARBA" id="ARBA00031393"/>
    </source>
</evidence>
<gene>
    <name evidence="14 17" type="primary">cysC</name>
    <name evidence="17" type="ORF">ACIPUH_12235</name>
</gene>
<keyword evidence="10 14" id="KW-0067">ATP-binding</keyword>
<keyword evidence="14" id="KW-0597">Phosphoprotein</keyword>
<reference evidence="17 18" key="1">
    <citation type="submission" date="2024-10" db="EMBL/GenBank/DDBJ databases">
        <authorList>
            <person name="Lu C.-H."/>
        </authorList>
    </citation>
    <scope>NUCLEOTIDE SEQUENCE [LARGE SCALE GENOMIC DNA]</scope>
    <source>
        <strain evidence="17 18">22LXZD03-01</strain>
    </source>
</reference>
<evidence type="ECO:0000256" key="6">
    <source>
        <dbReference type="ARBA" id="ARBA00018163"/>
    </source>
</evidence>
<dbReference type="EC" id="2.7.1.25" evidence="5 14"/>
<evidence type="ECO:0000256" key="5">
    <source>
        <dbReference type="ARBA" id="ARBA00012121"/>
    </source>
</evidence>
<dbReference type="InterPro" id="IPR059117">
    <property type="entry name" value="APS_kinase_dom"/>
</dbReference>